<keyword evidence="6" id="KW-0333">Golgi apparatus</keyword>
<protein>
    <recommendedName>
        <fullName evidence="3">Conserved oligomeric Golgi complex subunit 1</fullName>
    </recommendedName>
</protein>
<evidence type="ECO:0000313" key="9">
    <source>
        <dbReference type="EMBL" id="KNZ59696.1"/>
    </source>
</evidence>
<dbReference type="GO" id="GO:0015031">
    <property type="term" value="P:protein transport"/>
    <property type="evidence" value="ECO:0007669"/>
    <property type="project" value="UniProtKB-KW"/>
</dbReference>
<dbReference type="GO" id="GO:0017119">
    <property type="term" value="C:Golgi transport complex"/>
    <property type="evidence" value="ECO:0007669"/>
    <property type="project" value="InterPro"/>
</dbReference>
<comment type="similarity">
    <text evidence="2">Belongs to the COG1 family.</text>
</comment>
<feature type="compositionally biased region" description="Gly residues" evidence="8">
    <location>
        <begin position="939"/>
        <end position="953"/>
    </location>
</feature>
<dbReference type="EMBL" id="LAVV01006481">
    <property type="protein sequence ID" value="KNZ59696.1"/>
    <property type="molecule type" value="Genomic_DNA"/>
</dbReference>
<gene>
    <name evidence="9" type="ORF">VP01_167g10</name>
</gene>
<feature type="region of interest" description="Disordered" evidence="8">
    <location>
        <begin position="929"/>
        <end position="982"/>
    </location>
</feature>
<keyword evidence="5" id="KW-0653">Protein transport</keyword>
<comment type="caution">
    <text evidence="9">The sequence shown here is derived from an EMBL/GenBank/DDBJ whole genome shotgun (WGS) entry which is preliminary data.</text>
</comment>
<dbReference type="InterPro" id="IPR033370">
    <property type="entry name" value="COG1"/>
</dbReference>
<reference evidence="9 10" key="1">
    <citation type="submission" date="2015-08" db="EMBL/GenBank/DDBJ databases">
        <title>Next Generation Sequencing and Analysis of the Genome of Puccinia sorghi L Schw, the Causal Agent of Maize Common Rust.</title>
        <authorList>
            <person name="Rochi L."/>
            <person name="Burguener G."/>
            <person name="Darino M."/>
            <person name="Turjanski A."/>
            <person name="Kreff E."/>
            <person name="Dieguez M.J."/>
            <person name="Sacco F."/>
        </authorList>
    </citation>
    <scope>NUCLEOTIDE SEQUENCE [LARGE SCALE GENOMIC DNA]</scope>
    <source>
        <strain evidence="9 10">RO10H11247</strain>
    </source>
</reference>
<organism evidence="9 10">
    <name type="scientific">Puccinia sorghi</name>
    <dbReference type="NCBI Taxonomy" id="27349"/>
    <lineage>
        <taxon>Eukaryota</taxon>
        <taxon>Fungi</taxon>
        <taxon>Dikarya</taxon>
        <taxon>Basidiomycota</taxon>
        <taxon>Pucciniomycotina</taxon>
        <taxon>Pucciniomycetes</taxon>
        <taxon>Pucciniales</taxon>
        <taxon>Pucciniaceae</taxon>
        <taxon>Puccinia</taxon>
    </lineage>
</organism>
<dbReference type="GO" id="GO:0006891">
    <property type="term" value="P:intra-Golgi vesicle-mediated transport"/>
    <property type="evidence" value="ECO:0007669"/>
    <property type="project" value="InterPro"/>
</dbReference>
<feature type="region of interest" description="Disordered" evidence="8">
    <location>
        <begin position="1"/>
        <end position="117"/>
    </location>
</feature>
<evidence type="ECO:0000313" key="10">
    <source>
        <dbReference type="Proteomes" id="UP000037035"/>
    </source>
</evidence>
<feature type="compositionally biased region" description="Basic and acidic residues" evidence="8">
    <location>
        <begin position="929"/>
        <end position="938"/>
    </location>
</feature>
<evidence type="ECO:0000256" key="6">
    <source>
        <dbReference type="ARBA" id="ARBA00023034"/>
    </source>
</evidence>
<keyword evidence="10" id="KW-1185">Reference proteome</keyword>
<evidence type="ECO:0000256" key="5">
    <source>
        <dbReference type="ARBA" id="ARBA00022927"/>
    </source>
</evidence>
<evidence type="ECO:0000256" key="1">
    <source>
        <dbReference type="ARBA" id="ARBA00004395"/>
    </source>
</evidence>
<dbReference type="OrthoDB" id="46189at2759"/>
<dbReference type="Proteomes" id="UP000037035">
    <property type="component" value="Unassembled WGS sequence"/>
</dbReference>
<dbReference type="Pfam" id="PF08700">
    <property type="entry name" value="VPS51_Exo84_N"/>
    <property type="match status" value="1"/>
</dbReference>
<evidence type="ECO:0000256" key="8">
    <source>
        <dbReference type="SAM" id="MobiDB-lite"/>
    </source>
</evidence>
<feature type="compositionally biased region" description="Low complexity" evidence="8">
    <location>
        <begin position="10"/>
        <end position="19"/>
    </location>
</feature>
<keyword evidence="4" id="KW-0813">Transport</keyword>
<evidence type="ECO:0000256" key="3">
    <source>
        <dbReference type="ARBA" id="ARBA00020978"/>
    </source>
</evidence>
<dbReference type="PANTHER" id="PTHR31658">
    <property type="entry name" value="CONSERVED OLIGOMERIC GOLGI COMPLEX SUBUNIT 1"/>
    <property type="match status" value="1"/>
</dbReference>
<evidence type="ECO:0000256" key="4">
    <source>
        <dbReference type="ARBA" id="ARBA00022448"/>
    </source>
</evidence>
<evidence type="ECO:0000256" key="2">
    <source>
        <dbReference type="ARBA" id="ARBA00006653"/>
    </source>
</evidence>
<name>A0A0L6VFY5_9BASI</name>
<proteinExistence type="inferred from homology"/>
<dbReference type="GO" id="GO:0000139">
    <property type="term" value="C:Golgi membrane"/>
    <property type="evidence" value="ECO:0007669"/>
    <property type="project" value="UniProtKB-SubCell"/>
</dbReference>
<sequence>MTSTSLNTKPSPSDSPSTSHDQTANYPSSTCSPTPSPPLRSRHSTRSFTSLAPSDSRSNYPHPHPKGFSSNRSKQPKPSPYNRSTRSFRLDPFKRSPIQLDDNPHSISPKLSIPSGTRPEDIDLLAIDDPDDLFLNFTIREIRSIEQRARADADQKREDLRQMVGERYRDLLSAADSIVRMKNSSENLLQRLDHARLESDRNRLKSKAQLAGKDHTSSIARSSQLSYILATLVRLLLDLSEHIWRSLEQEDFLTASRYESLGRIISNELASGSWDENGVTEPREVIEMFPIVERQSETLEQLGPQISSRAKLFLRKWEARNQVTMESLAAVILLDTTSLLDSLQLLLQIRKTAFNSLIARLNGSWTEIVKSAVKLLLATLENIYQIFLKGELTALLKAVQDGSSKENQLKPLLSLLPNAHQLMHFIPRSITNFCPFVAALAESEDLQAHPITESWFQGCQLELISYIDKKLKQVQSTQILVELRQNLWEMIDEPDGPFRRTIERFEKEVLVSLNKRFYELYHTRLDNLKVEIIQCLKQNDTGRTSEEIKREDPIFDRKLPTLDPNDPTTFPKYLRSIQHRIEGKLVEEDENDNHEKPHSGSAGGIVNRMERVGKYLQEDFNIWENDRGSLNSEGTGTNEQTKIYLELGSQFVEACLNEIREILNHEMEMSKIEQELRVGDLAFQILSTRKSFMMDLSLQHGKDPDKAQIQSQFIQDFQDGLKQILVLSSRHWTESVVRQAVLLFRSSHLTRFHNSYYSTVDESGRVTRPSEAMFKSLDYMSKSTMSSLGAHRIRVQQASLLETLVDNFILGILDEQFLDFVTKSKLDQEPNNQPLLDSILFDLTFLIQLFFGPRPSPQPSNIQSSHESIQSSTNVAREAINKVIDIILENEEGERRSKKEKETSDEVRRFTGTMNRLWWPIIPMVSEDWHPDVGDKKGSGGGGGVKDADGGVGAAAQGRGGRLDPISGSSSQPSPPLQDMHKMPKFAGLRCVKPGNRFALLSIQ</sequence>
<evidence type="ECO:0000256" key="7">
    <source>
        <dbReference type="ARBA" id="ARBA00023136"/>
    </source>
</evidence>
<dbReference type="AlphaFoldDB" id="A0A0L6VFY5"/>
<dbReference type="STRING" id="27349.A0A0L6VFY5"/>
<dbReference type="PANTHER" id="PTHR31658:SF0">
    <property type="entry name" value="CONSERVED OLIGOMERIC GOLGI COMPLEX SUBUNIT 1"/>
    <property type="match status" value="1"/>
</dbReference>
<keyword evidence="7" id="KW-0472">Membrane</keyword>
<dbReference type="VEuPathDB" id="FungiDB:VP01_167g10"/>
<comment type="subcellular location">
    <subcellularLocation>
        <location evidence="1">Golgi apparatus membrane</location>
        <topology evidence="1">Peripheral membrane protein</topology>
    </subcellularLocation>
</comment>
<feature type="compositionally biased region" description="Polar residues" evidence="8">
    <location>
        <begin position="48"/>
        <end position="59"/>
    </location>
</feature>
<accession>A0A0L6VFY5</accession>